<comment type="subcellular location">
    <subcellularLocation>
        <location evidence="4">Peroxisome membrane</location>
    </subcellularLocation>
</comment>
<dbReference type="PANTHER" id="PTHR12652">
    <property type="entry name" value="PEROXISOMAL BIOGENESIS FACTOR 11"/>
    <property type="match status" value="1"/>
</dbReference>
<dbReference type="PANTHER" id="PTHR12652:SF25">
    <property type="entry name" value="MICROBODY (PEROXISOME) PROLIFERATION PROTEIN PEROXIN 11C (EUROFUNG)"/>
    <property type="match status" value="1"/>
</dbReference>
<protein>
    <submittedName>
        <fullName evidence="5">Uncharacterized protein</fullName>
    </submittedName>
</protein>
<evidence type="ECO:0000256" key="3">
    <source>
        <dbReference type="ARBA" id="ARBA00023140"/>
    </source>
</evidence>
<gene>
    <name evidence="5" type="ORF">DAEQUDRAFT_729131</name>
</gene>
<evidence type="ECO:0000256" key="2">
    <source>
        <dbReference type="ARBA" id="ARBA00023136"/>
    </source>
</evidence>
<reference evidence="5 6" key="1">
    <citation type="journal article" date="2016" name="Mol. Biol. Evol.">
        <title>Comparative Genomics of Early-Diverging Mushroom-Forming Fungi Provides Insights into the Origins of Lignocellulose Decay Capabilities.</title>
        <authorList>
            <person name="Nagy L.G."/>
            <person name="Riley R."/>
            <person name="Tritt A."/>
            <person name="Adam C."/>
            <person name="Daum C."/>
            <person name="Floudas D."/>
            <person name="Sun H."/>
            <person name="Yadav J.S."/>
            <person name="Pangilinan J."/>
            <person name="Larsson K.H."/>
            <person name="Matsuura K."/>
            <person name="Barry K."/>
            <person name="Labutti K."/>
            <person name="Kuo R."/>
            <person name="Ohm R.A."/>
            <person name="Bhattacharya S.S."/>
            <person name="Shirouzu T."/>
            <person name="Yoshinaga Y."/>
            <person name="Martin F.M."/>
            <person name="Grigoriev I.V."/>
            <person name="Hibbett D.S."/>
        </authorList>
    </citation>
    <scope>NUCLEOTIDE SEQUENCE [LARGE SCALE GENOMIC DNA]</scope>
    <source>
        <strain evidence="5 6">L-15889</strain>
    </source>
</reference>
<dbReference type="Proteomes" id="UP000076727">
    <property type="component" value="Unassembled WGS sequence"/>
</dbReference>
<evidence type="ECO:0000256" key="4">
    <source>
        <dbReference type="ARBA" id="ARBA00046271"/>
    </source>
</evidence>
<dbReference type="STRING" id="1314783.A0A165NWR6"/>
<evidence type="ECO:0000313" key="6">
    <source>
        <dbReference type="Proteomes" id="UP000076727"/>
    </source>
</evidence>
<accession>A0A165NWR6</accession>
<dbReference type="OrthoDB" id="10005898at2759"/>
<keyword evidence="6" id="KW-1185">Reference proteome</keyword>
<keyword evidence="1" id="KW-0962">Peroxisome biogenesis</keyword>
<evidence type="ECO:0000256" key="1">
    <source>
        <dbReference type="ARBA" id="ARBA00022593"/>
    </source>
</evidence>
<evidence type="ECO:0000313" key="5">
    <source>
        <dbReference type="EMBL" id="KZT67474.1"/>
    </source>
</evidence>
<dbReference type="GO" id="GO:0016559">
    <property type="term" value="P:peroxisome fission"/>
    <property type="evidence" value="ECO:0007669"/>
    <property type="project" value="InterPro"/>
</dbReference>
<keyword evidence="3" id="KW-0576">Peroxisome</keyword>
<proteinExistence type="predicted"/>
<dbReference type="EMBL" id="KV429076">
    <property type="protein sequence ID" value="KZT67474.1"/>
    <property type="molecule type" value="Genomic_DNA"/>
</dbReference>
<keyword evidence="2" id="KW-0472">Membrane</keyword>
<organism evidence="5 6">
    <name type="scientific">Daedalea quercina L-15889</name>
    <dbReference type="NCBI Taxonomy" id="1314783"/>
    <lineage>
        <taxon>Eukaryota</taxon>
        <taxon>Fungi</taxon>
        <taxon>Dikarya</taxon>
        <taxon>Basidiomycota</taxon>
        <taxon>Agaricomycotina</taxon>
        <taxon>Agaricomycetes</taxon>
        <taxon>Polyporales</taxon>
        <taxon>Fomitopsis</taxon>
    </lineage>
</organism>
<dbReference type="GO" id="GO:0005778">
    <property type="term" value="C:peroxisomal membrane"/>
    <property type="evidence" value="ECO:0007669"/>
    <property type="project" value="UniProtKB-SubCell"/>
</dbReference>
<dbReference type="AlphaFoldDB" id="A0A165NWR6"/>
<sequence>MSRPPKALTLARVEDLTLGSFALVPTSQTLSHLVRYLSTWSGSDKLFMLLEYVLKLIVPYMHLRARLQHRAGLRTTPVSTAATGMTKLANLAGDARMLFRLWGLLPIVQWLTAIERNPPPTRQLLTIERLQGWAMLAYYPLEHTYYMLAHDVIPATFALPTLASFIPFVASKPTGKLVTLNKGAFGLWSCRFWAAYILLQFVHLKEDHNLLKMREKAVNKCKQAVSYPAEREELRKRWDAFWGEVVVNAAYLPQALHWSLETGLFKDDVRTSAPLSHTGCEGTAVSVYCLLKMVAPRHPH</sequence>
<dbReference type="Pfam" id="PF05648">
    <property type="entry name" value="PEX11"/>
    <property type="match status" value="1"/>
</dbReference>
<name>A0A165NWR6_9APHY</name>
<dbReference type="InterPro" id="IPR008733">
    <property type="entry name" value="PEX11"/>
</dbReference>